<sequence>MNISKRAAVLVAGAVVIFAGVSFSAAFASGVRAEDGSTRTEQTPASPASAKQLSTPTAQPASPAAVASSVAPPNGSSGVSDGVPFYDANSDPTSIQYPTEMTEEELARARSWVEMMDLTAKCMATKGYPFEYTLWWDIPITDPSADNPLPESPAKYGTPAYEALYGDPFADDYDPQTGAGCDGEARSQLTNKEFAPAN</sequence>
<gene>
    <name evidence="3" type="ORF">GCM10011372_36030</name>
</gene>
<keyword evidence="2" id="KW-0732">Signal</keyword>
<dbReference type="RefSeq" id="WP_188744783.1">
    <property type="nucleotide sequence ID" value="NZ_BAABFW010000071.1"/>
</dbReference>
<feature type="chain" id="PRO_5036792804" evidence="2">
    <location>
        <begin position="29"/>
        <end position="198"/>
    </location>
</feature>
<dbReference type="AlphaFoldDB" id="A0A917PW72"/>
<accession>A0A917PW72</accession>
<reference evidence="3" key="2">
    <citation type="submission" date="2020-09" db="EMBL/GenBank/DDBJ databases">
        <authorList>
            <person name="Sun Q."/>
            <person name="Zhou Y."/>
        </authorList>
    </citation>
    <scope>NUCLEOTIDE SEQUENCE</scope>
    <source>
        <strain evidence="3">CGMCC 1.8984</strain>
    </source>
</reference>
<feature type="compositionally biased region" description="Low complexity" evidence="1">
    <location>
        <begin position="54"/>
        <end position="80"/>
    </location>
</feature>
<feature type="region of interest" description="Disordered" evidence="1">
    <location>
        <begin position="167"/>
        <end position="198"/>
    </location>
</feature>
<evidence type="ECO:0000313" key="3">
    <source>
        <dbReference type="EMBL" id="GGJ94511.1"/>
    </source>
</evidence>
<organism evidence="3 4">
    <name type="scientific">Agromyces bauzanensis</name>
    <dbReference type="NCBI Taxonomy" id="1308924"/>
    <lineage>
        <taxon>Bacteria</taxon>
        <taxon>Bacillati</taxon>
        <taxon>Actinomycetota</taxon>
        <taxon>Actinomycetes</taxon>
        <taxon>Micrococcales</taxon>
        <taxon>Microbacteriaceae</taxon>
        <taxon>Agromyces</taxon>
    </lineage>
</organism>
<keyword evidence="4" id="KW-1185">Reference proteome</keyword>
<comment type="caution">
    <text evidence="3">The sequence shown here is derived from an EMBL/GenBank/DDBJ whole genome shotgun (WGS) entry which is preliminary data.</text>
</comment>
<feature type="signal peptide" evidence="2">
    <location>
        <begin position="1"/>
        <end position="28"/>
    </location>
</feature>
<name>A0A917PW72_9MICO</name>
<feature type="region of interest" description="Disordered" evidence="1">
    <location>
        <begin position="36"/>
        <end position="81"/>
    </location>
</feature>
<protein>
    <submittedName>
        <fullName evidence="3">Uncharacterized protein</fullName>
    </submittedName>
</protein>
<dbReference type="Proteomes" id="UP000636956">
    <property type="component" value="Unassembled WGS sequence"/>
</dbReference>
<proteinExistence type="predicted"/>
<dbReference type="EMBL" id="BMMD01000044">
    <property type="protein sequence ID" value="GGJ94511.1"/>
    <property type="molecule type" value="Genomic_DNA"/>
</dbReference>
<evidence type="ECO:0000256" key="2">
    <source>
        <dbReference type="SAM" id="SignalP"/>
    </source>
</evidence>
<feature type="compositionally biased region" description="Polar residues" evidence="1">
    <location>
        <begin position="39"/>
        <end position="53"/>
    </location>
</feature>
<evidence type="ECO:0000256" key="1">
    <source>
        <dbReference type="SAM" id="MobiDB-lite"/>
    </source>
</evidence>
<reference evidence="3" key="1">
    <citation type="journal article" date="2014" name="Int. J. Syst. Evol. Microbiol.">
        <title>Complete genome sequence of Corynebacterium casei LMG S-19264T (=DSM 44701T), isolated from a smear-ripened cheese.</title>
        <authorList>
            <consortium name="US DOE Joint Genome Institute (JGI-PGF)"/>
            <person name="Walter F."/>
            <person name="Albersmeier A."/>
            <person name="Kalinowski J."/>
            <person name="Ruckert C."/>
        </authorList>
    </citation>
    <scope>NUCLEOTIDE SEQUENCE</scope>
    <source>
        <strain evidence="3">CGMCC 1.8984</strain>
    </source>
</reference>
<evidence type="ECO:0000313" key="4">
    <source>
        <dbReference type="Proteomes" id="UP000636956"/>
    </source>
</evidence>